<dbReference type="EMBL" id="JACJPW010000004">
    <property type="protein sequence ID" value="MBD2179974.1"/>
    <property type="molecule type" value="Genomic_DNA"/>
</dbReference>
<dbReference type="InterPro" id="IPR051200">
    <property type="entry name" value="Host-pathogen_enzymatic-act"/>
</dbReference>
<gene>
    <name evidence="1" type="ORF">H6G03_02410</name>
</gene>
<reference evidence="1" key="1">
    <citation type="journal article" date="2015" name="ISME J.">
        <title>Draft Genome Sequence of Streptomyces incarnatus NRRL8089, which Produces the Nucleoside Antibiotic Sinefungin.</title>
        <authorList>
            <person name="Oshima K."/>
            <person name="Hattori M."/>
            <person name="Shimizu H."/>
            <person name="Fukuda K."/>
            <person name="Nemoto M."/>
            <person name="Inagaki K."/>
            <person name="Tamura T."/>
        </authorList>
    </citation>
    <scope>NUCLEOTIDE SEQUENCE</scope>
    <source>
        <strain evidence="1">FACHB-1375</strain>
    </source>
</reference>
<dbReference type="InterPro" id="IPR015943">
    <property type="entry name" value="WD40/YVTN_repeat-like_dom_sf"/>
</dbReference>
<organism evidence="1 2">
    <name type="scientific">Aerosakkonema funiforme FACHB-1375</name>
    <dbReference type="NCBI Taxonomy" id="2949571"/>
    <lineage>
        <taxon>Bacteria</taxon>
        <taxon>Bacillati</taxon>
        <taxon>Cyanobacteriota</taxon>
        <taxon>Cyanophyceae</taxon>
        <taxon>Oscillatoriophycideae</taxon>
        <taxon>Aerosakkonematales</taxon>
        <taxon>Aerosakkonemataceae</taxon>
        <taxon>Aerosakkonema</taxon>
    </lineage>
</organism>
<sequence>MKLEKTIAGGISPKSVVHSGQGLFFAQNMMYSHTITVYNREHKLVKKIPDNVDLAKFGYLKYKGNYRGAPVEASFSHDGKYAWVSNYQMYGRGFSNPGNDRCSPSPRLDQSFLYRINTKTLQIEKVIQVGSVPKFVATTPDNRLVLVSNWCSWDLSLVDTNKNKEFKRIKLGAYPRGIVVDANSQKAYVAIMGSSDIAQVDLKNYSVKWLRNIGRAPRHLNIDPAGKFIYATLNNEGKIAKIALPQGKVVGKVYSGSAPRSMIISDDGQVLYVVNYNESSVSKIRTSDMKVLQKVRVAPNPIGITYDPQKREVWVACYSGQIMVFQD</sequence>
<reference evidence="1" key="2">
    <citation type="submission" date="2020-08" db="EMBL/GenBank/DDBJ databases">
        <authorList>
            <person name="Chen M."/>
            <person name="Teng W."/>
            <person name="Zhao L."/>
            <person name="Hu C."/>
            <person name="Zhou Y."/>
            <person name="Han B."/>
            <person name="Song L."/>
            <person name="Shu W."/>
        </authorList>
    </citation>
    <scope>NUCLEOTIDE SEQUENCE</scope>
    <source>
        <strain evidence="1">FACHB-1375</strain>
    </source>
</reference>
<dbReference type="InterPro" id="IPR011048">
    <property type="entry name" value="Haem_d1_sf"/>
</dbReference>
<evidence type="ECO:0000313" key="2">
    <source>
        <dbReference type="Proteomes" id="UP000641646"/>
    </source>
</evidence>
<dbReference type="InterPro" id="IPR011964">
    <property type="entry name" value="YVTN_b-propeller_repeat"/>
</dbReference>
<comment type="caution">
    <text evidence="1">The sequence shown here is derived from an EMBL/GenBank/DDBJ whole genome shotgun (WGS) entry which is preliminary data.</text>
</comment>
<keyword evidence="2" id="KW-1185">Reference proteome</keyword>
<dbReference type="PANTHER" id="PTHR47197">
    <property type="entry name" value="PROTEIN NIRF"/>
    <property type="match status" value="1"/>
</dbReference>
<dbReference type="AlphaFoldDB" id="A0A926V9W5"/>
<dbReference type="PANTHER" id="PTHR47197:SF3">
    <property type="entry name" value="DIHYDRO-HEME D1 DEHYDROGENASE"/>
    <property type="match status" value="1"/>
</dbReference>
<evidence type="ECO:0000313" key="1">
    <source>
        <dbReference type="EMBL" id="MBD2179974.1"/>
    </source>
</evidence>
<proteinExistence type="predicted"/>
<dbReference type="Proteomes" id="UP000641646">
    <property type="component" value="Unassembled WGS sequence"/>
</dbReference>
<dbReference type="Gene3D" id="2.130.10.10">
    <property type="entry name" value="YVTN repeat-like/Quinoprotein amine dehydrogenase"/>
    <property type="match status" value="1"/>
</dbReference>
<dbReference type="SUPFAM" id="SSF51004">
    <property type="entry name" value="C-terminal (heme d1) domain of cytochrome cd1-nitrite reductase"/>
    <property type="match status" value="1"/>
</dbReference>
<accession>A0A926V9W5</accession>
<dbReference type="NCBIfam" id="TIGR02276">
    <property type="entry name" value="beta_rpt_yvtn"/>
    <property type="match status" value="1"/>
</dbReference>
<protein>
    <submittedName>
        <fullName evidence="1">YncE family protein</fullName>
    </submittedName>
</protein>
<name>A0A926V9W5_9CYAN</name>